<dbReference type="Proteomes" id="UP000593594">
    <property type="component" value="Chromosome"/>
</dbReference>
<reference evidence="2 3" key="1">
    <citation type="submission" date="2020-06" db="EMBL/GenBank/DDBJ databases">
        <title>Genome sequence of 2 isolates from Red Sea Mangroves.</title>
        <authorList>
            <person name="Sefrji F."/>
            <person name="Michoud G."/>
            <person name="Merlino G."/>
            <person name="Daffonchio D."/>
        </authorList>
    </citation>
    <scope>NUCLEOTIDE SEQUENCE [LARGE SCALE GENOMIC DNA]</scope>
    <source>
        <strain evidence="2 3">R1DC25</strain>
    </source>
</reference>
<evidence type="ECO:0000313" key="3">
    <source>
        <dbReference type="Proteomes" id="UP000593594"/>
    </source>
</evidence>
<evidence type="ECO:0000313" key="2">
    <source>
        <dbReference type="EMBL" id="QPC44430.1"/>
    </source>
</evidence>
<organism evidence="2 3">
    <name type="scientific">Kaustia mangrovi</name>
    <dbReference type="NCBI Taxonomy" id="2593653"/>
    <lineage>
        <taxon>Bacteria</taxon>
        <taxon>Pseudomonadati</taxon>
        <taxon>Pseudomonadota</taxon>
        <taxon>Alphaproteobacteria</taxon>
        <taxon>Hyphomicrobiales</taxon>
        <taxon>Parvibaculaceae</taxon>
        <taxon>Kaustia</taxon>
    </lineage>
</organism>
<dbReference type="InterPro" id="IPR054242">
    <property type="entry name" value="DUF6969"/>
</dbReference>
<feature type="domain" description="DUF6969" evidence="1">
    <location>
        <begin position="20"/>
        <end position="221"/>
    </location>
</feature>
<sequence>MTMRTDWSQVPRERLEAMEAAGAEIKECYRLLEKAGTNVVGQCLAHQGTFYELDHYPKGDVYDGEFHAQYYYHAHRAEAGEHGHFHTFLRASGMPEGVAPVAYDGEAERPEGEDALAHFVAISMNAPGFPVGLFTTNRWVTDETFYPAGDVIAMLDRFRVDHTYPCLAVNRWITAMFVLFRPQIEALLHERDRTIAAHAARHPDRDVYEDRALEIASIAEIDVDRQIADVRRALARRNRAA</sequence>
<dbReference type="RefSeq" id="WP_213161799.1">
    <property type="nucleotide sequence ID" value="NZ_CP058214.1"/>
</dbReference>
<dbReference type="Pfam" id="PF22308">
    <property type="entry name" value="DUF6969"/>
    <property type="match status" value="1"/>
</dbReference>
<keyword evidence="3" id="KW-1185">Reference proteome</keyword>
<gene>
    <name evidence="2" type="ORF">HW532_18030</name>
</gene>
<dbReference type="AlphaFoldDB" id="A0A7S8HDA7"/>
<dbReference type="EMBL" id="CP058214">
    <property type="protein sequence ID" value="QPC44430.1"/>
    <property type="molecule type" value="Genomic_DNA"/>
</dbReference>
<protein>
    <recommendedName>
        <fullName evidence="1">DUF6969 domain-containing protein</fullName>
    </recommendedName>
</protein>
<accession>A0A7S8HDA7</accession>
<evidence type="ECO:0000259" key="1">
    <source>
        <dbReference type="Pfam" id="PF22308"/>
    </source>
</evidence>
<name>A0A7S8HDA7_9HYPH</name>
<proteinExistence type="predicted"/>
<dbReference type="KEGG" id="kmn:HW532_18030"/>